<feature type="domain" description="PDZ GRASP-type" evidence="6">
    <location>
        <begin position="101"/>
        <end position="192"/>
    </location>
</feature>
<feature type="region of interest" description="Disordered" evidence="5">
    <location>
        <begin position="284"/>
        <end position="659"/>
    </location>
</feature>
<sequence>MGQTITDESVTLQITKVTEGSRAHKLNLLPFIHTITLVNDKPVGSSEDVKKEFTKWKQHQIRLQVLDLCTKKIMDLCLEKCVEGESLGINVKVHKGEPYCPTLCVIEVDEDSPAHRASLQAFEDYVIGIEGVYIPNEDAFGYKLYEFKGKECVLFVFNKETNTIRKVAVFLNNDPENLMGATFGTGLLYKIFESDEPIKFVFDDGEYRKILEKKKEENKKERKIQDEKSVADRKKDDSGKQEEDTIKSTLNEIEKVSGQNTGNDVGGVALGEKKDCVLEKIENMKVADGVEQSKDHEKMEKEQRVDGVEQANMEKSEALRKLEQVRKAKEEREKEIKRREEQKREEELNEKKKEEKYRKLEEIRKKEEEQRKKEEIRRREEELNEKKKEEEQRKKEEIRRREEEQRRKEELEKVKREKTEELRKLDEQKRMEGLRRAERIRAEEVKRLGEQQRKEELEKEKKTKTEELRKLKKQKKREEMKKAERINAEEQKRLEEQKREDDLEREKNAKAEELQKLEEREEIEDVRQKKGRKQDENDMKKQSIENEPENGKSTKKENNDEGKKELQVEDVVDGGASDGSNLKNDEILEEPQELKPKRPHDIRDAFNPDSDFDDIDLEETQEYTIIKSNSSPHVSTHDDSVKERSISDPNNFDNVSDTVYDDGESLVYKDGSGFDLELKERLGDKGIEESNSNDVKLKKNCDENELDDLPNEFFVKK</sequence>
<evidence type="ECO:0000259" key="6">
    <source>
        <dbReference type="PROSITE" id="PS51865"/>
    </source>
</evidence>
<evidence type="ECO:0000256" key="2">
    <source>
        <dbReference type="ARBA" id="ARBA00022737"/>
    </source>
</evidence>
<reference evidence="8" key="1">
    <citation type="submission" date="2011-03" db="EMBL/GenBank/DDBJ databases">
        <title>The genome sequence of Vavraia culicis strain floridensis.</title>
        <authorList>
            <consortium name="The Broad Institute Genome Sequencing Platform"/>
            <person name="Cuomo C."/>
            <person name="Becnel J."/>
            <person name="Sanscrainte N."/>
            <person name="Young S.K."/>
            <person name="Zeng Q."/>
            <person name="Gargeya S."/>
            <person name="Fitzgerald M."/>
            <person name="Haas B."/>
            <person name="Abouelleil A."/>
            <person name="Alvarado L."/>
            <person name="Arachchi H.M."/>
            <person name="Berlin A."/>
            <person name="Chapman S.B."/>
            <person name="Gearin G."/>
            <person name="Goldberg J."/>
            <person name="Griggs A."/>
            <person name="Gujja S."/>
            <person name="Hansen M."/>
            <person name="Heiman D."/>
            <person name="Howarth C."/>
            <person name="Larimer J."/>
            <person name="Lui A."/>
            <person name="MacDonald P.J.P."/>
            <person name="McCowen C."/>
            <person name="Montmayeur A."/>
            <person name="Murphy C."/>
            <person name="Neiman D."/>
            <person name="Pearson M."/>
            <person name="Priest M."/>
            <person name="Roberts A."/>
            <person name="Saif S."/>
            <person name="Shea T."/>
            <person name="Sisk P."/>
            <person name="Stolte C."/>
            <person name="Sykes S."/>
            <person name="Wortman J."/>
            <person name="Nusbaum C."/>
            <person name="Birren B."/>
        </authorList>
    </citation>
    <scope>NUCLEOTIDE SEQUENCE [LARGE SCALE GENOMIC DNA]</scope>
    <source>
        <strain evidence="8">floridensis</strain>
    </source>
</reference>
<protein>
    <recommendedName>
        <fullName evidence="6">PDZ GRASP-type domain-containing protein</fullName>
    </recommendedName>
</protein>
<dbReference type="STRING" id="948595.L2GZ09"/>
<feature type="compositionally biased region" description="Basic and acidic residues" evidence="5">
    <location>
        <begin position="291"/>
        <end position="469"/>
    </location>
</feature>
<evidence type="ECO:0000256" key="5">
    <source>
        <dbReference type="SAM" id="MobiDB-lite"/>
    </source>
</evidence>
<feature type="compositionally biased region" description="Polar residues" evidence="5">
    <location>
        <begin position="622"/>
        <end position="634"/>
    </location>
</feature>
<keyword evidence="3" id="KW-0333">Golgi apparatus</keyword>
<evidence type="ECO:0000256" key="1">
    <source>
        <dbReference type="ARBA" id="ARBA00004394"/>
    </source>
</evidence>
<keyword evidence="2" id="KW-0677">Repeat</keyword>
<feature type="compositionally biased region" description="Acidic residues" evidence="5">
    <location>
        <begin position="610"/>
        <end position="621"/>
    </location>
</feature>
<gene>
    <name evidence="7" type="ORF">VCUG_00171</name>
</gene>
<accession>L2GZ09</accession>
<dbReference type="OMA" id="PFIHTIT"/>
<proteinExistence type="predicted"/>
<dbReference type="Proteomes" id="UP000011081">
    <property type="component" value="Unassembled WGS sequence"/>
</dbReference>
<evidence type="ECO:0000313" key="8">
    <source>
        <dbReference type="Proteomes" id="UP000011081"/>
    </source>
</evidence>
<dbReference type="PROSITE" id="PS51865">
    <property type="entry name" value="PDZ_GRASP"/>
    <property type="match status" value="1"/>
</dbReference>
<dbReference type="Gene3D" id="2.30.42.10">
    <property type="match status" value="1"/>
</dbReference>
<evidence type="ECO:0000256" key="4">
    <source>
        <dbReference type="ARBA" id="ARBA00023136"/>
    </source>
</evidence>
<dbReference type="InterPro" id="IPR036034">
    <property type="entry name" value="PDZ_sf"/>
</dbReference>
<feature type="compositionally biased region" description="Polar residues" evidence="5">
    <location>
        <begin position="647"/>
        <end position="657"/>
    </location>
</feature>
<evidence type="ECO:0000313" key="7">
    <source>
        <dbReference type="EMBL" id="ELA48335.1"/>
    </source>
</evidence>
<comment type="subcellular location">
    <subcellularLocation>
        <location evidence="1">Golgi apparatus membrane</location>
    </subcellularLocation>
</comment>
<dbReference type="InParanoid" id="L2GZ09"/>
<dbReference type="InterPro" id="IPR007583">
    <property type="entry name" value="GRASP55_65"/>
</dbReference>
<dbReference type="GO" id="GO:0000139">
    <property type="term" value="C:Golgi membrane"/>
    <property type="evidence" value="ECO:0007669"/>
    <property type="project" value="UniProtKB-SubCell"/>
</dbReference>
<dbReference type="AlphaFoldDB" id="L2GZ09"/>
<dbReference type="EMBL" id="GL877405">
    <property type="protein sequence ID" value="ELA48335.1"/>
    <property type="molecule type" value="Genomic_DNA"/>
</dbReference>
<dbReference type="GeneID" id="19878062"/>
<feature type="compositionally biased region" description="Basic and acidic residues" evidence="5">
    <location>
        <begin position="476"/>
        <end position="567"/>
    </location>
</feature>
<dbReference type="Pfam" id="PF04495">
    <property type="entry name" value="GRASP55_65"/>
    <property type="match status" value="1"/>
</dbReference>
<keyword evidence="8" id="KW-1185">Reference proteome</keyword>
<dbReference type="SUPFAM" id="SSF50156">
    <property type="entry name" value="PDZ domain-like"/>
    <property type="match status" value="1"/>
</dbReference>
<dbReference type="RefSeq" id="XP_008073192.1">
    <property type="nucleotide sequence ID" value="XM_008075001.1"/>
</dbReference>
<dbReference type="PANTHER" id="PTHR12893">
    <property type="entry name" value="GOLGI REASSEMBLY STACKING PROTEIN GRASP"/>
    <property type="match status" value="1"/>
</dbReference>
<name>L2GZ09_VAVCU</name>
<dbReference type="GO" id="GO:0007030">
    <property type="term" value="P:Golgi organization"/>
    <property type="evidence" value="ECO:0007669"/>
    <property type="project" value="TreeGrafter"/>
</dbReference>
<feature type="region of interest" description="Disordered" evidence="5">
    <location>
        <begin position="221"/>
        <end position="244"/>
    </location>
</feature>
<dbReference type="InterPro" id="IPR024958">
    <property type="entry name" value="GRASP_PDZ"/>
</dbReference>
<keyword evidence="4" id="KW-0472">Membrane</keyword>
<feature type="compositionally biased region" description="Basic and acidic residues" evidence="5">
    <location>
        <begin position="592"/>
        <end position="606"/>
    </location>
</feature>
<dbReference type="VEuPathDB" id="MicrosporidiaDB:VCUG_00171"/>
<dbReference type="HOGENOM" id="CLU_410597_0_0_1"/>
<organism evidence="7 8">
    <name type="scientific">Vavraia culicis (isolate floridensis)</name>
    <name type="common">Microsporidian parasite</name>
    <dbReference type="NCBI Taxonomy" id="948595"/>
    <lineage>
        <taxon>Eukaryota</taxon>
        <taxon>Fungi</taxon>
        <taxon>Fungi incertae sedis</taxon>
        <taxon>Microsporidia</taxon>
        <taxon>Pleistophoridae</taxon>
        <taxon>Vavraia</taxon>
    </lineage>
</organism>
<feature type="compositionally biased region" description="Basic and acidic residues" evidence="5">
    <location>
        <begin position="635"/>
        <end position="646"/>
    </location>
</feature>
<evidence type="ECO:0000256" key="3">
    <source>
        <dbReference type="ARBA" id="ARBA00023034"/>
    </source>
</evidence>
<dbReference type="OrthoDB" id="3318at2759"/>
<dbReference type="PANTHER" id="PTHR12893:SF0">
    <property type="entry name" value="GRASP65"/>
    <property type="match status" value="1"/>
</dbReference>